<dbReference type="InterPro" id="IPR006133">
    <property type="entry name" value="DNA-dir_DNA_pol_B_exonuc"/>
</dbReference>
<dbReference type="Gene3D" id="1.10.132.60">
    <property type="entry name" value="DNA polymerase family B, C-terminal domain"/>
    <property type="match status" value="1"/>
</dbReference>
<dbReference type="SUPFAM" id="SSF56672">
    <property type="entry name" value="DNA/RNA polymerases"/>
    <property type="match status" value="1"/>
</dbReference>
<keyword evidence="28" id="KW-1185">Reference proteome</keyword>
<evidence type="ECO:0000259" key="24">
    <source>
        <dbReference type="Pfam" id="PF03104"/>
    </source>
</evidence>
<feature type="region of interest" description="Disordered" evidence="20">
    <location>
        <begin position="1892"/>
        <end position="1921"/>
    </location>
</feature>
<feature type="region of interest" description="Disordered" evidence="20">
    <location>
        <begin position="1"/>
        <end position="24"/>
    </location>
</feature>
<keyword evidence="6 21" id="KW-0812">Transmembrane</keyword>
<keyword evidence="11" id="KW-0862">Zinc</keyword>
<keyword evidence="7 19" id="KW-0548">Nucleotidyltransferase</keyword>
<dbReference type="GO" id="GO:0006273">
    <property type="term" value="P:lagging strand elongation"/>
    <property type="evidence" value="ECO:0007669"/>
    <property type="project" value="TreeGrafter"/>
</dbReference>
<keyword evidence="9" id="KW-0479">Metal-binding</keyword>
<comment type="function">
    <text evidence="18">Polymerase alpha in a complex with DNA primase is a replicative polymerase.</text>
</comment>
<evidence type="ECO:0000259" key="25">
    <source>
        <dbReference type="Pfam" id="PF08996"/>
    </source>
</evidence>
<dbReference type="FunFam" id="1.10.132.60:FF:000004">
    <property type="entry name" value="DNA polymerase"/>
    <property type="match status" value="1"/>
</dbReference>
<dbReference type="Pfam" id="PF12254">
    <property type="entry name" value="DNA_pol_alpha_N"/>
    <property type="match status" value="1"/>
</dbReference>
<feature type="domain" description="DNA-directed DNA polymerase family B exonuclease" evidence="24">
    <location>
        <begin position="515"/>
        <end position="767"/>
    </location>
</feature>
<evidence type="ECO:0000259" key="23">
    <source>
        <dbReference type="Pfam" id="PF01529"/>
    </source>
</evidence>
<dbReference type="NCBIfam" id="TIGR00592">
    <property type="entry name" value="pol2"/>
    <property type="match status" value="1"/>
</dbReference>
<dbReference type="InterPro" id="IPR006134">
    <property type="entry name" value="DNA-dir_DNA_pol_B_multi_dom"/>
</dbReference>
<dbReference type="SMART" id="SM00486">
    <property type="entry name" value="POLBc"/>
    <property type="match status" value="1"/>
</dbReference>
<dbReference type="Pfam" id="PF01529">
    <property type="entry name" value="DHHC"/>
    <property type="match status" value="1"/>
</dbReference>
<dbReference type="Pfam" id="PF08996">
    <property type="entry name" value="zf-DNA_Pol"/>
    <property type="match status" value="1"/>
</dbReference>
<evidence type="ECO:0000256" key="8">
    <source>
        <dbReference type="ARBA" id="ARBA00022705"/>
    </source>
</evidence>
<dbReference type="InterPro" id="IPR012337">
    <property type="entry name" value="RNaseH-like_sf"/>
</dbReference>
<name>A0A811NJI8_9POAL</name>
<comment type="catalytic activity">
    <reaction evidence="17 19">
        <text>DNA(n) + a 2'-deoxyribonucleoside 5'-triphosphate = DNA(n+1) + diphosphate</text>
        <dbReference type="Rhea" id="RHEA:22508"/>
        <dbReference type="Rhea" id="RHEA-COMP:17339"/>
        <dbReference type="Rhea" id="RHEA-COMP:17340"/>
        <dbReference type="ChEBI" id="CHEBI:33019"/>
        <dbReference type="ChEBI" id="CHEBI:61560"/>
        <dbReference type="ChEBI" id="CHEBI:173112"/>
        <dbReference type="EC" id="2.7.7.7"/>
    </reaction>
</comment>
<dbReference type="InterPro" id="IPR017964">
    <property type="entry name" value="DNA-dir_DNA_pol_B_CS"/>
</dbReference>
<dbReference type="PROSITE" id="PS50216">
    <property type="entry name" value="DHHC"/>
    <property type="match status" value="1"/>
</dbReference>
<evidence type="ECO:0000256" key="21">
    <source>
        <dbReference type="SAM" id="Phobius"/>
    </source>
</evidence>
<keyword evidence="12 19" id="KW-0239">DNA-directed DNA polymerase</keyword>
<keyword evidence="15 21" id="KW-0472">Membrane</keyword>
<dbReference type="InterPro" id="IPR024647">
    <property type="entry name" value="DNA_pol_a_cat_su_N"/>
</dbReference>
<dbReference type="GO" id="GO:0006272">
    <property type="term" value="P:leading strand elongation"/>
    <property type="evidence" value="ECO:0007669"/>
    <property type="project" value="TreeGrafter"/>
</dbReference>
<evidence type="ECO:0000256" key="12">
    <source>
        <dbReference type="ARBA" id="ARBA00022932"/>
    </source>
</evidence>
<keyword evidence="14 19" id="KW-0238">DNA-binding</keyword>
<dbReference type="InterPro" id="IPR023211">
    <property type="entry name" value="DNA_pol_palm_dom_sf"/>
</dbReference>
<feature type="region of interest" description="Disordered" evidence="20">
    <location>
        <begin position="1850"/>
        <end position="1871"/>
    </location>
</feature>
<dbReference type="SUPFAM" id="SSF53098">
    <property type="entry name" value="Ribonuclease H-like"/>
    <property type="match status" value="1"/>
</dbReference>
<keyword evidence="10" id="KW-0863">Zinc-finger</keyword>
<keyword evidence="16" id="KW-0539">Nucleus</keyword>
<dbReference type="Pfam" id="PF03104">
    <property type="entry name" value="DNA_pol_B_exo1"/>
    <property type="match status" value="1"/>
</dbReference>
<evidence type="ECO:0000256" key="10">
    <source>
        <dbReference type="ARBA" id="ARBA00022771"/>
    </source>
</evidence>
<dbReference type="GO" id="GO:0000166">
    <property type="term" value="F:nucleotide binding"/>
    <property type="evidence" value="ECO:0007669"/>
    <property type="project" value="InterPro"/>
</dbReference>
<dbReference type="InterPro" id="IPR036397">
    <property type="entry name" value="RNaseH_sf"/>
</dbReference>
<dbReference type="Gene3D" id="3.90.1600.10">
    <property type="entry name" value="Palm domain of DNA polymerase"/>
    <property type="match status" value="1"/>
</dbReference>
<feature type="transmembrane region" description="Helical" evidence="21">
    <location>
        <begin position="1770"/>
        <end position="1794"/>
    </location>
</feature>
<feature type="domain" description="Palmitoyltransferase DHHC" evidence="23">
    <location>
        <begin position="1682"/>
        <end position="1806"/>
    </location>
</feature>
<protein>
    <recommendedName>
        <fullName evidence="19">DNA polymerase</fullName>
        <ecNumber evidence="19">2.7.7.7</ecNumber>
    </recommendedName>
</protein>
<dbReference type="GO" id="GO:0003682">
    <property type="term" value="F:chromatin binding"/>
    <property type="evidence" value="ECO:0007669"/>
    <property type="project" value="TreeGrafter"/>
</dbReference>
<evidence type="ECO:0000256" key="4">
    <source>
        <dbReference type="ARBA" id="ARBA00008574"/>
    </source>
</evidence>
<dbReference type="CDD" id="cd05532">
    <property type="entry name" value="POLBc_alpha"/>
    <property type="match status" value="1"/>
</dbReference>
<comment type="caution">
    <text evidence="27">The sequence shown here is derived from an EMBL/GenBank/DDBJ whole genome shotgun (WGS) entry which is preliminary data.</text>
</comment>
<dbReference type="GO" id="GO:0003697">
    <property type="term" value="F:single-stranded DNA binding"/>
    <property type="evidence" value="ECO:0007669"/>
    <property type="project" value="TreeGrafter"/>
</dbReference>
<evidence type="ECO:0000256" key="7">
    <source>
        <dbReference type="ARBA" id="ARBA00022695"/>
    </source>
</evidence>
<feature type="region of interest" description="Disordered" evidence="20">
    <location>
        <begin position="872"/>
        <end position="912"/>
    </location>
</feature>
<keyword evidence="8 19" id="KW-0235">DNA replication</keyword>
<feature type="domain" description="DNA-directed DNA polymerase family B multifunctional" evidence="22">
    <location>
        <begin position="833"/>
        <end position="1293"/>
    </location>
</feature>
<dbReference type="InterPro" id="IPR043502">
    <property type="entry name" value="DNA/RNA_pol_sf"/>
</dbReference>
<dbReference type="PRINTS" id="PR00106">
    <property type="entry name" value="DNAPOLB"/>
</dbReference>
<dbReference type="CDD" id="cd05776">
    <property type="entry name" value="DNA_polB_alpha_exo"/>
    <property type="match status" value="1"/>
</dbReference>
<proteinExistence type="inferred from homology"/>
<dbReference type="GO" id="GO:1902975">
    <property type="term" value="P:mitotic DNA replication initiation"/>
    <property type="evidence" value="ECO:0007669"/>
    <property type="project" value="InterPro"/>
</dbReference>
<organism evidence="27 28">
    <name type="scientific">Miscanthus lutarioriparius</name>
    <dbReference type="NCBI Taxonomy" id="422564"/>
    <lineage>
        <taxon>Eukaryota</taxon>
        <taxon>Viridiplantae</taxon>
        <taxon>Streptophyta</taxon>
        <taxon>Embryophyta</taxon>
        <taxon>Tracheophyta</taxon>
        <taxon>Spermatophyta</taxon>
        <taxon>Magnoliopsida</taxon>
        <taxon>Liliopsida</taxon>
        <taxon>Poales</taxon>
        <taxon>Poaceae</taxon>
        <taxon>PACMAD clade</taxon>
        <taxon>Panicoideae</taxon>
        <taxon>Andropogonodae</taxon>
        <taxon>Andropogoneae</taxon>
        <taxon>Saccharinae</taxon>
        <taxon>Miscanthus</taxon>
    </lineage>
</organism>
<dbReference type="Gene3D" id="2.40.50.730">
    <property type="match status" value="1"/>
</dbReference>
<dbReference type="Proteomes" id="UP000604825">
    <property type="component" value="Unassembled WGS sequence"/>
</dbReference>
<feature type="transmembrane region" description="Helical" evidence="21">
    <location>
        <begin position="1609"/>
        <end position="1633"/>
    </location>
</feature>
<evidence type="ECO:0000313" key="28">
    <source>
        <dbReference type="Proteomes" id="UP000604825"/>
    </source>
</evidence>
<dbReference type="InterPro" id="IPR038256">
    <property type="entry name" value="Pol_alpha_znc_sf"/>
</dbReference>
<dbReference type="OrthoDB" id="6755010at2759"/>
<evidence type="ECO:0000256" key="5">
    <source>
        <dbReference type="ARBA" id="ARBA00022679"/>
    </source>
</evidence>
<dbReference type="GO" id="GO:0016409">
    <property type="term" value="F:palmitoyltransferase activity"/>
    <property type="evidence" value="ECO:0007669"/>
    <property type="project" value="InterPro"/>
</dbReference>
<evidence type="ECO:0000256" key="11">
    <source>
        <dbReference type="ARBA" id="ARBA00022833"/>
    </source>
</evidence>
<evidence type="ECO:0000256" key="19">
    <source>
        <dbReference type="RuleBase" id="RU000442"/>
    </source>
</evidence>
<dbReference type="GO" id="GO:0003887">
    <property type="term" value="F:DNA-directed DNA polymerase activity"/>
    <property type="evidence" value="ECO:0007669"/>
    <property type="project" value="UniProtKB-KW"/>
</dbReference>
<dbReference type="Gene3D" id="3.30.420.10">
    <property type="entry name" value="Ribonuclease H-like superfamily/Ribonuclease H"/>
    <property type="match status" value="1"/>
</dbReference>
<evidence type="ECO:0000256" key="13">
    <source>
        <dbReference type="ARBA" id="ARBA00022989"/>
    </source>
</evidence>
<accession>A0A811NJI8</accession>
<dbReference type="FunFam" id="3.30.70.2820:FF:000002">
    <property type="entry name" value="DNA polymerase"/>
    <property type="match status" value="1"/>
</dbReference>
<evidence type="ECO:0000256" key="9">
    <source>
        <dbReference type="ARBA" id="ARBA00022723"/>
    </source>
</evidence>
<dbReference type="FunFam" id="1.10.3200.20:FF:000003">
    <property type="entry name" value="DNA polymerase"/>
    <property type="match status" value="1"/>
</dbReference>
<dbReference type="PROSITE" id="PS00116">
    <property type="entry name" value="DNA_POLYMERASE_B"/>
    <property type="match status" value="1"/>
</dbReference>
<feature type="domain" description="DNA polymerase alpha catalytic subunit N-terminal" evidence="26">
    <location>
        <begin position="31"/>
        <end position="97"/>
    </location>
</feature>
<dbReference type="InterPro" id="IPR045846">
    <property type="entry name" value="POLBc_alpha"/>
</dbReference>
<evidence type="ECO:0000259" key="22">
    <source>
        <dbReference type="Pfam" id="PF00136"/>
    </source>
</evidence>
<feature type="region of interest" description="Disordered" evidence="20">
    <location>
        <begin position="92"/>
        <end position="155"/>
    </location>
</feature>
<dbReference type="EMBL" id="CAJGYO010000005">
    <property type="protein sequence ID" value="CAD6228962.1"/>
    <property type="molecule type" value="Genomic_DNA"/>
</dbReference>
<sequence length="1921" mass="213914">MEDSPADAAGSGRRTRTRTRGTEALGRAAVLQQLRSVRKGEIRASDVIQVKVDAPIYDTVPEEEYNVLVARRKKEAGEFIIDDDGLGYVDDGREEDWSHRALPSSSDEGSDGEDGAPRKRKQTRPPQAKRQPQQSAKAAASLSAAAAKTGQQISSMFTSSVFKRTGSDRAKGLALAADSIVDDIIAEFAPDENDREERRRRVGRVCAPQPPPPTVSYVKPQKVTVDTEMVRSDNGNDMAVELKNDTEMETNLEEIPGSSAELVVDNLKEIPGSSAELVVDNKSLEEPKQEADGEVKVEKTHRLNAKIKAEESRNNDVMSATAGWMKICGNGQNAVGEEGVAVDGNTNVDESSEFELKDGALPFYILDAYEEPFGANSGTVYLFGKVEVGKRFHSCCVIVKNIQRCIYAIPNHSVFPRDSISGIEKNPTSADLLPSLRATLHELASGLKSEIADKLSDLNVSNFVMTPVKRNYAFERTDLPNGEQYVLKINYPYKDPALPADLRGEHFHALLGTSNSALELFLIKRKVKGPSWLSVSKFVTRSSTQRVSWCKFEVTVDCPKDISVLTTSTNLEVPTVVVAAVNLKTIINEKHNVHEIVSASLICCHRVKIDSPMCPEDWQKQGTLSHFTVMRKLEGSIFPIGLAKGASDRNEQAGSNVLALESSERALLNRLMIELSKLDCDVLVGHNISGFDLDVLLHRAQTCKVPSSMWSKIGRLRRSSMPRLTKGSTLYGSGASPGIMSCIAGRLLCDTYLCSRDLLKEVSYSLTQLAETQLKKVRREVSPHDIPLMFQSSSELLKLVEYGETDAWLSLELMFHLSVLPLTRQLTNISGNLWGKTLQGARAQRVEYLLLHSFHARKFIVPDKFARNKELNSTKRKMNADTEDANADDGAADPSVDDEVHNGDHGKARKGPSYAGGLVLEPKKGLYDKYVLLLDFNSLYPSIIQEYNICFTTVERSSDGSVPNLPASKATGVLPELLRSLVERRRMVKSWLKTASGLKRQQFDIQQQALKLTANSMYGCLGFSNSRFYAKPLAELITLQGREILQNTVDLVQNNLNLEVIYGDTDSIMIHTGLDDISRAKAIAGKVIQEVNKKYCCLEIDLDGIYKRMLLLKKKKYAAIKVALDGSLRENIERKGLDMVRRDWSLLSKDIGDFCLNQILSGGTCDDVVESIHSSLVQVQEQMRSGQIELEKYVITKSLTKAPEDYPDAKNQPHVQVALRLKQNGYSGCSAADTVPYIICCPQDSDNTHSVGIAQRARHPEELKRDPDKWMIDIDYYLSQQIHPVVSRLCASIQGTSPARLAECLGLDSAKFQSRVTKSSNQDTSTMLLSVIDDEDERYRGCEPLRLSCPSCSGTFDCPPVSSLITSATSVSDPNEGKDATANFWRHMRCPRCPDNADESKISPPMLANQMKRQADNFISLYYKGLQMCDDEGCKYSTHSVNLRVMGDSERGTICPNYPRCNGRLVRQYTEADLYRQLSYFCYVLDAPRCLEKLDQKARLPFEREFVAVGQTINLALLEIQKIRDRCAFGWGFEAGCWVANLQLHMAQPQKRVYQAWKGDNRFFFGGRLIFGPDVKSLGVSVALIVIPVAVFCVFVAHHLRHQFHAYDAGYAILVIAIVFTIYVLLLLFTAAARDPGIVPRASHPPEEDIHYDNLSLTDTPGMLQFPRVKEVIVNGMPVKVKYCETCMVFRPPRCSHCSICNNCVERFDHHCPWVGQCIGKRNYRYFFLFVISSSLLCTYVFAISALYIKFLMDGDYPTVWKALKHSPASLALMIYSFISLWFVGGLTGFHTYLISTNQTTYENFRYRSDGRHNVYDQGCLSNFQEVVCGKIEPSKHKFRAHVQEEVRAPPANLAGEAEEEQVGGPRAKVGDDLDIGGDLLKISQRHNHEDIDIEMGGGDANEVECSVSDSKVKDNTDAHM</sequence>
<comment type="similarity">
    <text evidence="4">Belongs to the DHHC palmitoyltransferase family.</text>
</comment>
<dbReference type="InterPro" id="IPR042087">
    <property type="entry name" value="DNA_pol_B_thumb"/>
</dbReference>
<dbReference type="PANTHER" id="PTHR45861:SF1">
    <property type="entry name" value="DNA POLYMERASE ALPHA CATALYTIC SUBUNIT"/>
    <property type="match status" value="1"/>
</dbReference>
<dbReference type="InterPro" id="IPR006172">
    <property type="entry name" value="DNA-dir_DNA_pol_B"/>
</dbReference>
<dbReference type="GO" id="GO:0016020">
    <property type="term" value="C:membrane"/>
    <property type="evidence" value="ECO:0007669"/>
    <property type="project" value="UniProtKB-SubCell"/>
</dbReference>
<evidence type="ECO:0000256" key="18">
    <source>
        <dbReference type="ARBA" id="ARBA00054627"/>
    </source>
</evidence>
<feature type="transmembrane region" description="Helical" evidence="21">
    <location>
        <begin position="1726"/>
        <end position="1749"/>
    </location>
</feature>
<dbReference type="FunFam" id="3.30.420.10:FF:000043">
    <property type="entry name" value="DNA polymerase"/>
    <property type="match status" value="1"/>
</dbReference>
<comment type="similarity">
    <text evidence="3 19">Belongs to the DNA polymerase type-B family.</text>
</comment>
<keyword evidence="5 19" id="KW-0808">Transferase</keyword>
<feature type="compositionally biased region" description="Low complexity" evidence="20">
    <location>
        <begin position="1"/>
        <end position="12"/>
    </location>
</feature>
<evidence type="ECO:0000256" key="14">
    <source>
        <dbReference type="ARBA" id="ARBA00023125"/>
    </source>
</evidence>
<feature type="compositionally biased region" description="Basic and acidic residues" evidence="20">
    <location>
        <begin position="1911"/>
        <end position="1921"/>
    </location>
</feature>
<evidence type="ECO:0000256" key="20">
    <source>
        <dbReference type="SAM" id="MobiDB-lite"/>
    </source>
</evidence>
<evidence type="ECO:0000256" key="16">
    <source>
        <dbReference type="ARBA" id="ARBA00023242"/>
    </source>
</evidence>
<feature type="compositionally biased region" description="Low complexity" evidence="20">
    <location>
        <begin position="124"/>
        <end position="148"/>
    </location>
</feature>
<dbReference type="PANTHER" id="PTHR45861">
    <property type="entry name" value="DNA POLYMERASE ALPHA CATALYTIC SUBUNIT"/>
    <property type="match status" value="1"/>
</dbReference>
<dbReference type="InterPro" id="IPR001594">
    <property type="entry name" value="Palmitoyltrfase_DHHC"/>
</dbReference>
<dbReference type="Gene3D" id="1.10.287.690">
    <property type="entry name" value="Helix hairpin bin"/>
    <property type="match status" value="1"/>
</dbReference>
<dbReference type="InterPro" id="IPR015088">
    <property type="entry name" value="Znf_DNA-dir_DNA_pol_B_alpha"/>
</dbReference>
<dbReference type="FunFam" id="1.10.287.690:FF:000004">
    <property type="entry name" value="DNA polymerase"/>
    <property type="match status" value="1"/>
</dbReference>
<evidence type="ECO:0000259" key="26">
    <source>
        <dbReference type="Pfam" id="PF12254"/>
    </source>
</evidence>
<gene>
    <name evidence="27" type="ORF">NCGR_LOCUS19607</name>
</gene>
<evidence type="ECO:0000313" key="27">
    <source>
        <dbReference type="EMBL" id="CAD6228962.1"/>
    </source>
</evidence>
<evidence type="ECO:0000256" key="15">
    <source>
        <dbReference type="ARBA" id="ARBA00023136"/>
    </source>
</evidence>
<dbReference type="GO" id="GO:0005658">
    <property type="term" value="C:alpha DNA polymerase:primase complex"/>
    <property type="evidence" value="ECO:0007669"/>
    <property type="project" value="TreeGrafter"/>
</dbReference>
<reference evidence="27" key="1">
    <citation type="submission" date="2020-10" db="EMBL/GenBank/DDBJ databases">
        <authorList>
            <person name="Han B."/>
            <person name="Lu T."/>
            <person name="Zhao Q."/>
            <person name="Huang X."/>
            <person name="Zhao Y."/>
        </authorList>
    </citation>
    <scope>NUCLEOTIDE SEQUENCE</scope>
</reference>
<evidence type="ECO:0000256" key="2">
    <source>
        <dbReference type="ARBA" id="ARBA00004141"/>
    </source>
</evidence>
<dbReference type="GO" id="GO:0003688">
    <property type="term" value="F:DNA replication origin binding"/>
    <property type="evidence" value="ECO:0007669"/>
    <property type="project" value="TreeGrafter"/>
</dbReference>
<feature type="domain" description="Zinc finger DNA-directed DNA polymerase family B alpha" evidence="25">
    <location>
        <begin position="1333"/>
        <end position="1531"/>
    </location>
</feature>
<dbReference type="GO" id="GO:0008270">
    <property type="term" value="F:zinc ion binding"/>
    <property type="evidence" value="ECO:0007669"/>
    <property type="project" value="UniProtKB-KW"/>
</dbReference>
<dbReference type="Pfam" id="PF00136">
    <property type="entry name" value="DNA_pol_B"/>
    <property type="match status" value="1"/>
</dbReference>
<comment type="subcellular location">
    <subcellularLocation>
        <location evidence="2">Membrane</location>
        <topology evidence="2">Multi-pass membrane protein</topology>
    </subcellularLocation>
    <subcellularLocation>
        <location evidence="1">Nucleus</location>
    </subcellularLocation>
</comment>
<evidence type="ECO:0000256" key="1">
    <source>
        <dbReference type="ARBA" id="ARBA00004123"/>
    </source>
</evidence>
<dbReference type="Gene3D" id="3.30.70.2820">
    <property type="match status" value="1"/>
</dbReference>
<evidence type="ECO:0000256" key="6">
    <source>
        <dbReference type="ARBA" id="ARBA00022692"/>
    </source>
</evidence>
<feature type="region of interest" description="Disordered" evidence="20">
    <location>
        <begin position="191"/>
        <end position="218"/>
    </location>
</feature>
<feature type="compositionally biased region" description="Acidic residues" evidence="20">
    <location>
        <begin position="881"/>
        <end position="897"/>
    </location>
</feature>
<feature type="transmembrane region" description="Helical" evidence="21">
    <location>
        <begin position="1578"/>
        <end position="1597"/>
    </location>
</feature>
<evidence type="ECO:0000256" key="17">
    <source>
        <dbReference type="ARBA" id="ARBA00049244"/>
    </source>
</evidence>
<keyword evidence="13 21" id="KW-1133">Transmembrane helix</keyword>
<dbReference type="Gene3D" id="1.10.3200.20">
    <property type="entry name" value="DNA Polymerase alpha, zinc finger"/>
    <property type="match status" value="1"/>
</dbReference>
<dbReference type="EC" id="2.7.7.7" evidence="19"/>
<evidence type="ECO:0000256" key="3">
    <source>
        <dbReference type="ARBA" id="ARBA00005755"/>
    </source>
</evidence>